<dbReference type="Pfam" id="PF10363">
    <property type="entry name" value="RTP1_C1"/>
    <property type="match status" value="1"/>
</dbReference>
<dbReference type="InterPro" id="IPR019414">
    <property type="entry name" value="Rtp1_C2"/>
</dbReference>
<proteinExistence type="inferred from homology"/>
<dbReference type="FunCoup" id="A0A4S2N801">
    <property type="interactions" value="75"/>
</dbReference>
<evidence type="ECO:0000259" key="3">
    <source>
        <dbReference type="Pfam" id="PF10304"/>
    </source>
</evidence>
<dbReference type="AlphaFoldDB" id="A0A4S2N801"/>
<dbReference type="InterPro" id="IPR057407">
    <property type="entry name" value="HEAT_TANGO6"/>
</dbReference>
<accession>A0A4S2N801</accession>
<evidence type="ECO:0000256" key="1">
    <source>
        <dbReference type="ARBA" id="ARBA00005724"/>
    </source>
</evidence>
<dbReference type="GO" id="GO:0009306">
    <property type="term" value="P:protein secretion"/>
    <property type="evidence" value="ECO:0007669"/>
    <property type="project" value="TreeGrafter"/>
</dbReference>
<dbReference type="EMBL" id="ML220112">
    <property type="protein sequence ID" value="TGZ85346.1"/>
    <property type="molecule type" value="Genomic_DNA"/>
</dbReference>
<dbReference type="InterPro" id="IPR019451">
    <property type="entry name" value="Rtp1_C1"/>
</dbReference>
<feature type="region of interest" description="Disordered" evidence="2">
    <location>
        <begin position="412"/>
        <end position="434"/>
    </location>
</feature>
<keyword evidence="7" id="KW-1185">Reference proteome</keyword>
<dbReference type="Pfam" id="PF23565">
    <property type="entry name" value="ARM_TANGO6"/>
    <property type="match status" value="1"/>
</dbReference>
<gene>
    <name evidence="6" type="ORF">EX30DRAFT_392699</name>
</gene>
<evidence type="ECO:0000313" key="7">
    <source>
        <dbReference type="Proteomes" id="UP000298138"/>
    </source>
</evidence>
<dbReference type="PANTHER" id="PTHR20959">
    <property type="entry name" value="TRANSPORT AND GOLGI ORGANIZATION PROTEIN 6 FAMILY MEMBER"/>
    <property type="match status" value="1"/>
</dbReference>
<organism evidence="6 7">
    <name type="scientific">Ascodesmis nigricans</name>
    <dbReference type="NCBI Taxonomy" id="341454"/>
    <lineage>
        <taxon>Eukaryota</taxon>
        <taxon>Fungi</taxon>
        <taxon>Dikarya</taxon>
        <taxon>Ascomycota</taxon>
        <taxon>Pezizomycotina</taxon>
        <taxon>Pezizomycetes</taxon>
        <taxon>Pezizales</taxon>
        <taxon>Ascodesmidaceae</taxon>
        <taxon>Ascodesmis</taxon>
    </lineage>
</organism>
<dbReference type="InParanoid" id="A0A4S2N801"/>
<feature type="compositionally biased region" description="Acidic residues" evidence="2">
    <location>
        <begin position="926"/>
        <end position="940"/>
    </location>
</feature>
<feature type="region of interest" description="Disordered" evidence="2">
    <location>
        <begin position="900"/>
        <end position="949"/>
    </location>
</feature>
<dbReference type="SUPFAM" id="SSF48371">
    <property type="entry name" value="ARM repeat"/>
    <property type="match status" value="1"/>
</dbReference>
<name>A0A4S2N801_9PEZI</name>
<evidence type="ECO:0008006" key="8">
    <source>
        <dbReference type="Google" id="ProtNLM"/>
    </source>
</evidence>
<dbReference type="InterPro" id="IPR039600">
    <property type="entry name" value="TANGO6/Rtp1"/>
</dbReference>
<comment type="similarity">
    <text evidence="1">Belongs to the Tango6 family.</text>
</comment>
<feature type="domain" description="RNA polymerase II assembly factor Rtp1 C-terminal" evidence="4">
    <location>
        <begin position="760"/>
        <end position="880"/>
    </location>
</feature>
<reference evidence="6 7" key="1">
    <citation type="submission" date="2019-04" db="EMBL/GenBank/DDBJ databases">
        <title>Comparative genomics and transcriptomics to analyze fruiting body development in filamentous ascomycetes.</title>
        <authorList>
            <consortium name="DOE Joint Genome Institute"/>
            <person name="Lutkenhaus R."/>
            <person name="Traeger S."/>
            <person name="Breuer J."/>
            <person name="Kuo A."/>
            <person name="Lipzen A."/>
            <person name="Pangilinan J."/>
            <person name="Dilworth D."/>
            <person name="Sandor L."/>
            <person name="Poggeler S."/>
            <person name="Barry K."/>
            <person name="Grigoriev I.V."/>
            <person name="Nowrousian M."/>
        </authorList>
    </citation>
    <scope>NUCLEOTIDE SEQUENCE [LARGE SCALE GENOMIC DNA]</scope>
    <source>
        <strain evidence="6 7">CBS 389.68</strain>
    </source>
</reference>
<dbReference type="InterPro" id="IPR016024">
    <property type="entry name" value="ARM-type_fold"/>
</dbReference>
<dbReference type="Proteomes" id="UP000298138">
    <property type="component" value="Unassembled WGS sequence"/>
</dbReference>
<dbReference type="PANTHER" id="PTHR20959:SF1">
    <property type="entry name" value="TRANSPORT AND GOLGI ORGANIZATION PROTEIN 6 HOMOLOG"/>
    <property type="match status" value="1"/>
</dbReference>
<protein>
    <recommendedName>
        <fullName evidence="8">RNA polymerase II assembly factor Rtp1 C-terminal domain-containing protein</fullName>
    </recommendedName>
</protein>
<feature type="domain" description="RNA polymerase II assembly factor Rtp1 C-terminal" evidence="3">
    <location>
        <begin position="1053"/>
        <end position="1083"/>
    </location>
</feature>
<dbReference type="STRING" id="341454.A0A4S2N801"/>
<feature type="domain" description="TANGO6 HEAT repeat" evidence="5">
    <location>
        <begin position="257"/>
        <end position="358"/>
    </location>
</feature>
<sequence>MTAVNPKEPSALSEAAAFLAPVFDREQLRSGKETSLVLRLSPSLSTTSDLPEARRAVIQRSLELLRNLHAQISEEQSTAPSGLRLESPNERRIVTALLDLIVLEGIYPALSPGVGIPIERRARSFTLPSLITKGSSRVEELVEPDRQLLGAIVDTLYKLLAPSSTYHSAESWSRRFKGVEGAIRERCLVDTIAASGELAFNPECPDDQRRELTASFLKFLDGISTTQLMPLLLALLPTAPLWFKAPLAQYLSLLPVTRPHGVQDILQLFLSTATSGSAQGQGPGQISTDALAKASRLISSVPSTLTAKAFFSKVCPQLLELLHSADPTLRRAAAYVIAELLGRRGAEVEEVTNTEIVEKIIRKLDPKPVVPDTGATTPPKTKTTSSALLELEHRATQATTPQPRKLVFEIPEETKRPSQQASPEPVNEGPLVSESELSGALQSLEILLSSHPTPVVSERLVSPILLQLWDLLCHAKATGRSAWHTRVSGILKSYFTTSLDVNILNKIRHNLTSLGGTGWIFASGGLGGIEIRRSPGRPGAGSETVNIKLLDNRVEEFFTLIGNDPTKSGPLTEFFLDIFRTWVARVDESEPLKMLIVVRMLQEMLGAHAGLLAQRPSELLQVIKGVLDEYIYRSENTTSTPGDITSGPPTLDSLRNMADWKASDEDEEDEDATRIETCSMALTLLSSILTSPDVNFIESDVRLLTTFPDTLKSLSKLTPDSALRSLSLNLAGMLSIHPSLTGSAPSKEPNSLTEIQRENYQTALTYLRDPLVPVRAHGLTLLRELILARAPIVDITATTRMLVTMVKDADSFVYLNVVKCLTALADRHGNTVTKMLVEAYVDDEDVLGVKGGKKGAHLQLDERLKIGEALLNIIQRLGEALVGETAVILGNAMIGIVSRRRTREEGQQKKEAEVRAKNPLPSHGDDNDEDDEEDELDEEGNPLTQQQKAELRVKENIVASWSSQPSAEDLRIRTSALSILSAAIEGSPLGMGERVMRDAVDLSVAVLTQETKLERAIIRRAAVLCVGVVLRATVGNTGEEWKTAVWNVVREKREEVARVLGWVRATDEDGLVREQAGMVVENLRAVLERGMIGGRVGV</sequence>
<evidence type="ECO:0000313" key="6">
    <source>
        <dbReference type="EMBL" id="TGZ85346.1"/>
    </source>
</evidence>
<dbReference type="OrthoDB" id="39591at2759"/>
<evidence type="ECO:0000259" key="4">
    <source>
        <dbReference type="Pfam" id="PF10363"/>
    </source>
</evidence>
<evidence type="ECO:0000259" key="5">
    <source>
        <dbReference type="Pfam" id="PF23565"/>
    </source>
</evidence>
<feature type="compositionally biased region" description="Basic and acidic residues" evidence="2">
    <location>
        <begin position="902"/>
        <end position="916"/>
    </location>
</feature>
<dbReference type="Pfam" id="PF10304">
    <property type="entry name" value="RTP1_C2"/>
    <property type="match status" value="1"/>
</dbReference>
<evidence type="ECO:0000256" key="2">
    <source>
        <dbReference type="SAM" id="MobiDB-lite"/>
    </source>
</evidence>